<dbReference type="InterPro" id="IPR017871">
    <property type="entry name" value="ABC_transporter-like_CS"/>
</dbReference>
<feature type="non-terminal residue" evidence="6">
    <location>
        <position position="290"/>
    </location>
</feature>
<proteinExistence type="inferred from homology"/>
<dbReference type="EMBL" id="BARU01019163">
    <property type="protein sequence ID" value="GAH49531.1"/>
    <property type="molecule type" value="Genomic_DNA"/>
</dbReference>
<dbReference type="InterPro" id="IPR027417">
    <property type="entry name" value="P-loop_NTPase"/>
</dbReference>
<dbReference type="PROSITE" id="PS50893">
    <property type="entry name" value="ABC_TRANSPORTER_2"/>
    <property type="match status" value="1"/>
</dbReference>
<dbReference type="InterPro" id="IPR003439">
    <property type="entry name" value="ABC_transporter-like_ATP-bd"/>
</dbReference>
<sequence>REVLKGISFTVEKRDIFGYLGPNGAGKTTTIRILLGLLQADSGKLDILGQDINLSETRRKIGFVLDTDGLYDNMTAEENLAYYSRIYGLPKAGERFDKLLGMVGLENRAKDRVSTYSKGMRQRLALARAMVHNPEVLVMDEPTAGVDPSGQIEMRQIMLDVARKENKTIFLSSHNLDEVQRICNRIALIDRGEIKLYGELESLRQKMGRGGVVIETAQYIPESLLAELKKLNHLGFRKKRERSLIFSPREGTEVSDIINLLTSRGIKIEEAIKKEASLEEMYSTILKEAE</sequence>
<accession>X1FV72</accession>
<dbReference type="Gene3D" id="3.40.50.300">
    <property type="entry name" value="P-loop containing nucleotide triphosphate hydrolases"/>
    <property type="match status" value="1"/>
</dbReference>
<dbReference type="SMART" id="SM00382">
    <property type="entry name" value="AAA"/>
    <property type="match status" value="1"/>
</dbReference>
<feature type="non-terminal residue" evidence="6">
    <location>
        <position position="1"/>
    </location>
</feature>
<reference evidence="6" key="1">
    <citation type="journal article" date="2014" name="Front. Microbiol.">
        <title>High frequency of phylogenetically diverse reductive dehalogenase-homologous genes in deep subseafloor sedimentary metagenomes.</title>
        <authorList>
            <person name="Kawai M."/>
            <person name="Futagami T."/>
            <person name="Toyoda A."/>
            <person name="Takaki Y."/>
            <person name="Nishi S."/>
            <person name="Hori S."/>
            <person name="Arai W."/>
            <person name="Tsubouchi T."/>
            <person name="Morono Y."/>
            <person name="Uchiyama I."/>
            <person name="Ito T."/>
            <person name="Fujiyama A."/>
            <person name="Inagaki F."/>
            <person name="Takami H."/>
        </authorList>
    </citation>
    <scope>NUCLEOTIDE SEQUENCE</scope>
    <source>
        <strain evidence="6">Expedition CK06-06</strain>
    </source>
</reference>
<dbReference type="Pfam" id="PF00005">
    <property type="entry name" value="ABC_tran"/>
    <property type="match status" value="1"/>
</dbReference>
<evidence type="ECO:0000256" key="4">
    <source>
        <dbReference type="ARBA" id="ARBA00022840"/>
    </source>
</evidence>
<keyword evidence="2" id="KW-0813">Transport</keyword>
<comment type="similarity">
    <text evidence="1">Belongs to the ABC transporter superfamily.</text>
</comment>
<evidence type="ECO:0000259" key="5">
    <source>
        <dbReference type="PROSITE" id="PS50893"/>
    </source>
</evidence>
<dbReference type="PANTHER" id="PTHR43335:SF4">
    <property type="entry name" value="ABC TRANSPORTER, ATP-BINDING PROTEIN"/>
    <property type="match status" value="1"/>
</dbReference>
<name>X1FV72_9ZZZZ</name>
<evidence type="ECO:0000313" key="6">
    <source>
        <dbReference type="EMBL" id="GAH49531.1"/>
    </source>
</evidence>
<keyword evidence="3" id="KW-0547">Nucleotide-binding</keyword>
<dbReference type="AlphaFoldDB" id="X1FV72"/>
<evidence type="ECO:0000256" key="3">
    <source>
        <dbReference type="ARBA" id="ARBA00022741"/>
    </source>
</evidence>
<gene>
    <name evidence="6" type="ORF">S03H2_31589</name>
</gene>
<dbReference type="GO" id="GO:0016887">
    <property type="term" value="F:ATP hydrolysis activity"/>
    <property type="evidence" value="ECO:0007669"/>
    <property type="project" value="InterPro"/>
</dbReference>
<keyword evidence="4" id="KW-0067">ATP-binding</keyword>
<dbReference type="PANTHER" id="PTHR43335">
    <property type="entry name" value="ABC TRANSPORTER, ATP-BINDING PROTEIN"/>
    <property type="match status" value="1"/>
</dbReference>
<feature type="domain" description="ABC transporter" evidence="5">
    <location>
        <begin position="1"/>
        <end position="216"/>
    </location>
</feature>
<dbReference type="GO" id="GO:0005524">
    <property type="term" value="F:ATP binding"/>
    <property type="evidence" value="ECO:0007669"/>
    <property type="project" value="UniProtKB-KW"/>
</dbReference>
<comment type="caution">
    <text evidence="6">The sequence shown here is derived from an EMBL/GenBank/DDBJ whole genome shotgun (WGS) entry which is preliminary data.</text>
</comment>
<protein>
    <recommendedName>
        <fullName evidence="5">ABC transporter domain-containing protein</fullName>
    </recommendedName>
</protein>
<dbReference type="PROSITE" id="PS00211">
    <property type="entry name" value="ABC_TRANSPORTER_1"/>
    <property type="match status" value="1"/>
</dbReference>
<organism evidence="6">
    <name type="scientific">marine sediment metagenome</name>
    <dbReference type="NCBI Taxonomy" id="412755"/>
    <lineage>
        <taxon>unclassified sequences</taxon>
        <taxon>metagenomes</taxon>
        <taxon>ecological metagenomes</taxon>
    </lineage>
</organism>
<evidence type="ECO:0000256" key="2">
    <source>
        <dbReference type="ARBA" id="ARBA00022448"/>
    </source>
</evidence>
<evidence type="ECO:0000256" key="1">
    <source>
        <dbReference type="ARBA" id="ARBA00005417"/>
    </source>
</evidence>
<dbReference type="InterPro" id="IPR003593">
    <property type="entry name" value="AAA+_ATPase"/>
</dbReference>
<dbReference type="SUPFAM" id="SSF52540">
    <property type="entry name" value="P-loop containing nucleoside triphosphate hydrolases"/>
    <property type="match status" value="1"/>
</dbReference>